<evidence type="ECO:0000313" key="9">
    <source>
        <dbReference type="Proteomes" id="UP001142055"/>
    </source>
</evidence>
<evidence type="ECO:0000256" key="1">
    <source>
        <dbReference type="ARBA" id="ARBA00008645"/>
    </source>
</evidence>
<organism evidence="8 9">
    <name type="scientific">Blomia tropicalis</name>
    <name type="common">Mite</name>
    <dbReference type="NCBI Taxonomy" id="40697"/>
    <lineage>
        <taxon>Eukaryota</taxon>
        <taxon>Metazoa</taxon>
        <taxon>Ecdysozoa</taxon>
        <taxon>Arthropoda</taxon>
        <taxon>Chelicerata</taxon>
        <taxon>Arachnida</taxon>
        <taxon>Acari</taxon>
        <taxon>Acariformes</taxon>
        <taxon>Sarcoptiformes</taxon>
        <taxon>Astigmata</taxon>
        <taxon>Glycyphagoidea</taxon>
        <taxon>Echimyopodidae</taxon>
        <taxon>Blomia</taxon>
    </lineage>
</organism>
<feature type="active site" evidence="6">
    <location>
        <position position="206"/>
    </location>
</feature>
<dbReference type="GO" id="GO:0051723">
    <property type="term" value="F:protein methylesterase activity"/>
    <property type="evidence" value="ECO:0007669"/>
    <property type="project" value="UniProtKB-EC"/>
</dbReference>
<dbReference type="Gene3D" id="3.40.50.1820">
    <property type="entry name" value="alpha/beta hydrolase"/>
    <property type="match status" value="1"/>
</dbReference>
<evidence type="ECO:0000313" key="8">
    <source>
        <dbReference type="EMBL" id="KAJ6220201.1"/>
    </source>
</evidence>
<dbReference type="InterPro" id="IPR000073">
    <property type="entry name" value="AB_hydrolase_1"/>
</dbReference>
<dbReference type="Proteomes" id="UP001142055">
    <property type="component" value="Chromosome 2"/>
</dbReference>
<dbReference type="EC" id="3.1.1.-" evidence="5"/>
<proteinExistence type="inferred from homology"/>
<keyword evidence="2 5" id="KW-0719">Serine esterase</keyword>
<comment type="caution">
    <text evidence="8">The sequence shown here is derived from an EMBL/GenBank/DDBJ whole genome shotgun (WGS) entry which is preliminary data.</text>
</comment>
<evidence type="ECO:0000256" key="2">
    <source>
        <dbReference type="ARBA" id="ARBA00022487"/>
    </source>
</evidence>
<protein>
    <recommendedName>
        <fullName evidence="5">Protein phosphatase methylesterase 1</fullName>
        <shortName evidence="5">PME-1</shortName>
        <ecNumber evidence="5">3.1.1.-</ecNumber>
    </recommendedName>
</protein>
<feature type="active site" evidence="6">
    <location>
        <position position="177"/>
    </location>
</feature>
<evidence type="ECO:0000256" key="6">
    <source>
        <dbReference type="PIRSR" id="PIRSR022950-1"/>
    </source>
</evidence>
<dbReference type="PANTHER" id="PTHR14189:SF0">
    <property type="entry name" value="PROTEIN PHOSPHATASE METHYLESTERASE 1"/>
    <property type="match status" value="1"/>
</dbReference>
<comment type="similarity">
    <text evidence="1 5">Belongs to the AB hydrolase superfamily.</text>
</comment>
<dbReference type="EMBL" id="JAPWDV010000002">
    <property type="protein sequence ID" value="KAJ6220201.1"/>
    <property type="molecule type" value="Genomic_DNA"/>
</dbReference>
<feature type="active site" evidence="6">
    <location>
        <position position="393"/>
    </location>
</feature>
<dbReference type="PANTHER" id="PTHR14189">
    <property type="entry name" value="PROTEIN PHOSPHATASE METHYLESTERASE-1 RELATED"/>
    <property type="match status" value="1"/>
</dbReference>
<dbReference type="Pfam" id="PF12697">
    <property type="entry name" value="Abhydrolase_6"/>
    <property type="match status" value="1"/>
</dbReference>
<evidence type="ECO:0000256" key="4">
    <source>
        <dbReference type="ARBA" id="ARBA00049203"/>
    </source>
</evidence>
<dbReference type="PIRSF" id="PIRSF022950">
    <property type="entry name" value="PPase_methylesterase_euk"/>
    <property type="match status" value="1"/>
</dbReference>
<sequence length="430" mass="47817">MDKMPYSTLPPHIRKLRAGSASGIGGLPPRLSNFRRSNSSGSASSSSGHRPFAIERDYRPSKWSDYFTEKQDIKLDNGDQFRIYLHEDESARKNNLPLLLLLHGGGFSSLTWACFVKSISELCHVRALAIDLRGHGSTKVANENVLNLENFIHDIDRVLLKLFSDDNIPEIILMGHSMGGAIAVHYSERCQQETIAPRIVGLIVIDVVEGTAKDALSHMQQVLRSRPSGFKSIEFAIEWYVRSGQVKNVEAAKISMPGQIKSVDNGTCATDLELTSNQDQCSSISHQISNVPNQFGLSTVSESENVEESNKADSNFTLPLKPKTVQPYVWRINLSETEKYWSEWFNDLSKIFLSSKGGAKMLILAGVDRLDGPMTVGQMQGKFQMQILPKVGHTIQEDDPDSVAHVVAAYLVRHRFSVSSTDFDYPFPSC</sequence>
<dbReference type="InterPro" id="IPR029058">
    <property type="entry name" value="AB_hydrolase_fold"/>
</dbReference>
<evidence type="ECO:0000259" key="7">
    <source>
        <dbReference type="Pfam" id="PF12697"/>
    </source>
</evidence>
<reference evidence="8" key="1">
    <citation type="submission" date="2022-12" db="EMBL/GenBank/DDBJ databases">
        <title>Genome assemblies of Blomia tropicalis.</title>
        <authorList>
            <person name="Cui Y."/>
        </authorList>
    </citation>
    <scope>NUCLEOTIDE SEQUENCE</scope>
    <source>
        <tissue evidence="8">Adult mites</tissue>
    </source>
</reference>
<gene>
    <name evidence="8" type="ORF">RDWZM_006013</name>
</gene>
<dbReference type="OMA" id="QGKFQTC"/>
<keyword evidence="9" id="KW-1185">Reference proteome</keyword>
<accession>A0A9Q0M696</accession>
<name>A0A9Q0M696_BLOTA</name>
<keyword evidence="3 5" id="KW-0378">Hydrolase</keyword>
<dbReference type="InterPro" id="IPR016812">
    <property type="entry name" value="PPase_methylesterase_euk"/>
</dbReference>
<feature type="domain" description="AB hydrolase-1" evidence="7">
    <location>
        <begin position="99"/>
        <end position="223"/>
    </location>
</feature>
<dbReference type="SUPFAM" id="SSF53474">
    <property type="entry name" value="alpha/beta-Hydrolases"/>
    <property type="match status" value="1"/>
</dbReference>
<comment type="function">
    <text evidence="5">Demethylates proteins that have been reversibly carboxymethylated.</text>
</comment>
<dbReference type="AlphaFoldDB" id="A0A9Q0M696"/>
<comment type="catalytic activity">
    <reaction evidence="4">
        <text>[phosphatase 2A protein]-C-terminal L-leucine methyl ester + H2O = [phosphatase 2A protein]-C-terminal L-leucine + methanol + H(+)</text>
        <dbReference type="Rhea" id="RHEA:48548"/>
        <dbReference type="Rhea" id="RHEA-COMP:12134"/>
        <dbReference type="Rhea" id="RHEA-COMP:12135"/>
        <dbReference type="ChEBI" id="CHEBI:15377"/>
        <dbReference type="ChEBI" id="CHEBI:15378"/>
        <dbReference type="ChEBI" id="CHEBI:17790"/>
        <dbReference type="ChEBI" id="CHEBI:90516"/>
        <dbReference type="ChEBI" id="CHEBI:90517"/>
        <dbReference type="EC" id="3.1.1.89"/>
    </reaction>
</comment>
<evidence type="ECO:0000256" key="5">
    <source>
        <dbReference type="PIRNR" id="PIRNR022950"/>
    </source>
</evidence>
<evidence type="ECO:0000256" key="3">
    <source>
        <dbReference type="ARBA" id="ARBA00022801"/>
    </source>
</evidence>